<sequence length="250" mass="27783">ETGIADSHPFNASGVRMLATRKSDSRAAMEPRVINATGHPRSRRPSILARLAESSVVCRSRLAPGIVSSDNEDDRSMTGGVETGDIPSVCAAPVDSFILLTQRMKREVSEGSTGGGKWLLKFRDNRGKFYSLFVLVRFKKKRKRAIYGFSNPRTGLQNSKEVVNHCGLTVDLLEGKPIDDHPEVVKKGKRNHHRPIVTETSRRIEDEGPIWRTRAKTPRSRLPGIASTTALLLLLLRRVPPETVIQCNVR</sequence>
<name>A0A195EN11_9HYME</name>
<feature type="non-terminal residue" evidence="2">
    <location>
        <position position="1"/>
    </location>
</feature>
<reference evidence="2 3" key="1">
    <citation type="submission" date="2015-09" db="EMBL/GenBank/DDBJ databases">
        <title>Trachymyrmex cornetzi WGS genome.</title>
        <authorList>
            <person name="Nygaard S."/>
            <person name="Hu H."/>
            <person name="Boomsma J."/>
            <person name="Zhang G."/>
        </authorList>
    </citation>
    <scope>NUCLEOTIDE SEQUENCE [LARGE SCALE GENOMIC DNA]</scope>
    <source>
        <strain evidence="2">Tcor2-1</strain>
        <tissue evidence="2">Whole body</tissue>
    </source>
</reference>
<dbReference type="AlphaFoldDB" id="A0A195EN11"/>
<evidence type="ECO:0000313" key="2">
    <source>
        <dbReference type="EMBL" id="KYN29274.1"/>
    </source>
</evidence>
<organism evidence="2 3">
    <name type="scientific">Trachymyrmex cornetzi</name>
    <dbReference type="NCBI Taxonomy" id="471704"/>
    <lineage>
        <taxon>Eukaryota</taxon>
        <taxon>Metazoa</taxon>
        <taxon>Ecdysozoa</taxon>
        <taxon>Arthropoda</taxon>
        <taxon>Hexapoda</taxon>
        <taxon>Insecta</taxon>
        <taxon>Pterygota</taxon>
        <taxon>Neoptera</taxon>
        <taxon>Endopterygota</taxon>
        <taxon>Hymenoptera</taxon>
        <taxon>Apocrita</taxon>
        <taxon>Aculeata</taxon>
        <taxon>Formicoidea</taxon>
        <taxon>Formicidae</taxon>
        <taxon>Myrmicinae</taxon>
        <taxon>Trachymyrmex</taxon>
    </lineage>
</organism>
<gene>
    <name evidence="2" type="ORF">ALC57_01397</name>
</gene>
<proteinExistence type="predicted"/>
<accession>A0A195EN11</accession>
<dbReference type="Proteomes" id="UP000078492">
    <property type="component" value="Unassembled WGS sequence"/>
</dbReference>
<feature type="region of interest" description="Disordered" evidence="1">
    <location>
        <begin position="22"/>
        <end position="41"/>
    </location>
</feature>
<evidence type="ECO:0000313" key="3">
    <source>
        <dbReference type="Proteomes" id="UP000078492"/>
    </source>
</evidence>
<dbReference type="EMBL" id="KQ978691">
    <property type="protein sequence ID" value="KYN29274.1"/>
    <property type="molecule type" value="Genomic_DNA"/>
</dbReference>
<keyword evidence="3" id="KW-1185">Reference proteome</keyword>
<evidence type="ECO:0000256" key="1">
    <source>
        <dbReference type="SAM" id="MobiDB-lite"/>
    </source>
</evidence>
<protein>
    <submittedName>
        <fullName evidence="2">Uncharacterized protein</fullName>
    </submittedName>
</protein>